<accession>A0A8H4MWY1</accession>
<dbReference type="Proteomes" id="UP000572817">
    <property type="component" value="Unassembled WGS sequence"/>
</dbReference>
<gene>
    <name evidence="2" type="ORF">GTA08_BOTSDO09866</name>
</gene>
<feature type="compositionally biased region" description="Pro residues" evidence="1">
    <location>
        <begin position="94"/>
        <end position="119"/>
    </location>
</feature>
<name>A0A8H4MWY1_9PEZI</name>
<feature type="compositionally biased region" description="Polar residues" evidence="1">
    <location>
        <begin position="24"/>
        <end position="41"/>
    </location>
</feature>
<evidence type="ECO:0000313" key="2">
    <source>
        <dbReference type="EMBL" id="KAF4301959.1"/>
    </source>
</evidence>
<dbReference type="AlphaFoldDB" id="A0A8H4MWY1"/>
<feature type="compositionally biased region" description="Polar residues" evidence="1">
    <location>
        <begin position="54"/>
        <end position="73"/>
    </location>
</feature>
<feature type="region of interest" description="Disordered" evidence="1">
    <location>
        <begin position="1"/>
        <end position="119"/>
    </location>
</feature>
<sequence>MAANTPKVMDMANLEDTKRHGNVDPQNHSSETDDQSSTSAAPSRPVSKGPPNEWPQSNFVQKPTTTNSPTDVSRQPFPRSIRSASSPENDNAADPPPRSRSPPSLRLPPPLSPLLPPNHPFLSHNPSPFFVDPTVILEGLHAKGLDLTASEEAQAREEIVLTFRIANALGGNMLVAKGVDIAAVAAKVAEKTINEKREENVLNEQKRRLRDLVNGKTESSASSFKGEKNRVVEPPQEESAE</sequence>
<organism evidence="2 3">
    <name type="scientific">Botryosphaeria dothidea</name>
    <dbReference type="NCBI Taxonomy" id="55169"/>
    <lineage>
        <taxon>Eukaryota</taxon>
        <taxon>Fungi</taxon>
        <taxon>Dikarya</taxon>
        <taxon>Ascomycota</taxon>
        <taxon>Pezizomycotina</taxon>
        <taxon>Dothideomycetes</taxon>
        <taxon>Dothideomycetes incertae sedis</taxon>
        <taxon>Botryosphaeriales</taxon>
        <taxon>Botryosphaeriaceae</taxon>
        <taxon>Botryosphaeria</taxon>
    </lineage>
</organism>
<reference evidence="2" key="1">
    <citation type="submission" date="2020-04" db="EMBL/GenBank/DDBJ databases">
        <title>Genome Assembly and Annotation of Botryosphaeria dothidea sdau 11-99, a Latent Pathogen of Apple Fruit Ring Rot in China.</title>
        <authorList>
            <person name="Yu C."/>
            <person name="Diao Y."/>
            <person name="Lu Q."/>
            <person name="Zhao J."/>
            <person name="Cui S."/>
            <person name="Peng C."/>
            <person name="He B."/>
            <person name="Liu H."/>
        </authorList>
    </citation>
    <scope>NUCLEOTIDE SEQUENCE [LARGE SCALE GENOMIC DNA]</scope>
    <source>
        <strain evidence="2">Sdau11-99</strain>
    </source>
</reference>
<evidence type="ECO:0000256" key="1">
    <source>
        <dbReference type="SAM" id="MobiDB-lite"/>
    </source>
</evidence>
<proteinExistence type="predicted"/>
<feature type="region of interest" description="Disordered" evidence="1">
    <location>
        <begin position="206"/>
        <end position="241"/>
    </location>
</feature>
<keyword evidence="3" id="KW-1185">Reference proteome</keyword>
<protein>
    <submittedName>
        <fullName evidence="2">Uncharacterized protein</fullName>
    </submittedName>
</protein>
<dbReference type="EMBL" id="WWBZ02000073">
    <property type="protein sequence ID" value="KAF4301959.1"/>
    <property type="molecule type" value="Genomic_DNA"/>
</dbReference>
<comment type="caution">
    <text evidence="2">The sequence shown here is derived from an EMBL/GenBank/DDBJ whole genome shotgun (WGS) entry which is preliminary data.</text>
</comment>
<evidence type="ECO:0000313" key="3">
    <source>
        <dbReference type="Proteomes" id="UP000572817"/>
    </source>
</evidence>